<evidence type="ECO:0000256" key="3">
    <source>
        <dbReference type="PIRSR" id="PIRSR608264-1"/>
    </source>
</evidence>
<keyword evidence="8" id="KW-1185">Reference proteome</keyword>
<comment type="caution">
    <text evidence="7">The sequence shown here is derived from an EMBL/GenBank/DDBJ whole genome shotgun (WGS) entry which is preliminary data.</text>
</comment>
<dbReference type="OrthoDB" id="2107659at2759"/>
<reference evidence="7 8" key="1">
    <citation type="journal article" date="2018" name="Genome Biol. Evol.">
        <title>Multiple Roots of Fruiting Body Formation in Amoebozoa.</title>
        <authorList>
            <person name="Hillmann F."/>
            <person name="Forbes G."/>
            <person name="Novohradska S."/>
            <person name="Ferling I."/>
            <person name="Riege K."/>
            <person name="Groth M."/>
            <person name="Westermann M."/>
            <person name="Marz M."/>
            <person name="Spaller T."/>
            <person name="Winckler T."/>
            <person name="Schaap P."/>
            <person name="Glockner G."/>
        </authorList>
    </citation>
    <scope>NUCLEOTIDE SEQUENCE [LARGE SCALE GENOMIC DNA]</scope>
    <source>
        <strain evidence="7 8">Jena</strain>
    </source>
</reference>
<feature type="compositionally biased region" description="Low complexity" evidence="4">
    <location>
        <begin position="264"/>
        <end position="287"/>
    </location>
</feature>
<dbReference type="GO" id="GO:0005975">
    <property type="term" value="P:carbohydrate metabolic process"/>
    <property type="evidence" value="ECO:0007669"/>
    <property type="project" value="InterPro"/>
</dbReference>
<dbReference type="EMBL" id="MDYQ01000113">
    <property type="protein sequence ID" value="PRP81957.1"/>
    <property type="molecule type" value="Genomic_DNA"/>
</dbReference>
<accession>A0A2P6NDB9</accession>
<dbReference type="SUPFAM" id="SSF49899">
    <property type="entry name" value="Concanavalin A-like lectins/glucanases"/>
    <property type="match status" value="1"/>
</dbReference>
<dbReference type="PRINTS" id="PR00737">
    <property type="entry name" value="GLHYDRLASE16"/>
</dbReference>
<evidence type="ECO:0000313" key="7">
    <source>
        <dbReference type="EMBL" id="PRP81957.1"/>
    </source>
</evidence>
<feature type="signal peptide" evidence="5">
    <location>
        <begin position="1"/>
        <end position="20"/>
    </location>
</feature>
<keyword evidence="2" id="KW-0326">Glycosidase</keyword>
<dbReference type="PROSITE" id="PS51762">
    <property type="entry name" value="GH16_2"/>
    <property type="match status" value="1"/>
</dbReference>
<keyword evidence="1 7" id="KW-0378">Hydrolase</keyword>
<dbReference type="InterPro" id="IPR008264">
    <property type="entry name" value="Beta_glucanase"/>
</dbReference>
<feature type="active site" description="Proton donor" evidence="3">
    <location>
        <position position="137"/>
    </location>
</feature>
<evidence type="ECO:0000256" key="5">
    <source>
        <dbReference type="SAM" id="SignalP"/>
    </source>
</evidence>
<dbReference type="InParanoid" id="A0A2P6NDB9"/>
<gene>
    <name evidence="7" type="ORF">PROFUN_10529</name>
</gene>
<dbReference type="Pfam" id="PF00722">
    <property type="entry name" value="Glyco_hydro_16"/>
    <property type="match status" value="1"/>
</dbReference>
<evidence type="ECO:0000256" key="2">
    <source>
        <dbReference type="ARBA" id="ARBA00023295"/>
    </source>
</evidence>
<sequence>MERPVTFVICFACVLQMVTGIVLPLNDTSIWSVSTYTPSDLFESQWNTTQVSYDNGNLTLTIDTIGCPNACGGYNWTAGEVHEDQINRQADTLQQATNEAFSFGYFEATFIPACANGGISSMFSYADVAYRAEIDIEFEGDAENCTAVSYTHYAQGQVYQWGRKSLSFNASSDFHAYGFLWTNDTIAWFVDRTLHFNATGVLTPNISMNMLLNNWVVRNPGSYYGPFPNRTVTAVYRSASYFPLSNLPTEIAAYVNAEGSANTSGSAASSTSSVTSSTSTSSITSSSIQTRTAPNEATGVATTGAASFVQLSLFVFGFASLF</sequence>
<feature type="region of interest" description="Disordered" evidence="4">
    <location>
        <begin position="264"/>
        <end position="293"/>
    </location>
</feature>
<protein>
    <submittedName>
        <fullName evidence="7">Glycoside hydrolase family protein</fullName>
    </submittedName>
</protein>
<evidence type="ECO:0000313" key="8">
    <source>
        <dbReference type="Proteomes" id="UP000241769"/>
    </source>
</evidence>
<keyword evidence="5" id="KW-0732">Signal</keyword>
<name>A0A2P6NDB9_9EUKA</name>
<evidence type="ECO:0000256" key="4">
    <source>
        <dbReference type="SAM" id="MobiDB-lite"/>
    </source>
</evidence>
<feature type="active site" description="Nucleophile" evidence="3">
    <location>
        <position position="133"/>
    </location>
</feature>
<evidence type="ECO:0000259" key="6">
    <source>
        <dbReference type="PROSITE" id="PS51762"/>
    </source>
</evidence>
<feature type="domain" description="GH16" evidence="6">
    <location>
        <begin position="29"/>
        <end position="246"/>
    </location>
</feature>
<evidence type="ECO:0000256" key="1">
    <source>
        <dbReference type="ARBA" id="ARBA00022801"/>
    </source>
</evidence>
<dbReference type="InterPro" id="IPR000757">
    <property type="entry name" value="Beta-glucanase-like"/>
</dbReference>
<dbReference type="AlphaFoldDB" id="A0A2P6NDB9"/>
<feature type="chain" id="PRO_5015103868" evidence="5">
    <location>
        <begin position="21"/>
        <end position="322"/>
    </location>
</feature>
<dbReference type="InterPro" id="IPR013320">
    <property type="entry name" value="ConA-like_dom_sf"/>
</dbReference>
<dbReference type="GO" id="GO:0004553">
    <property type="term" value="F:hydrolase activity, hydrolyzing O-glycosyl compounds"/>
    <property type="evidence" value="ECO:0007669"/>
    <property type="project" value="InterPro"/>
</dbReference>
<proteinExistence type="predicted"/>
<dbReference type="Proteomes" id="UP000241769">
    <property type="component" value="Unassembled WGS sequence"/>
</dbReference>
<organism evidence="7 8">
    <name type="scientific">Planoprotostelium fungivorum</name>
    <dbReference type="NCBI Taxonomy" id="1890364"/>
    <lineage>
        <taxon>Eukaryota</taxon>
        <taxon>Amoebozoa</taxon>
        <taxon>Evosea</taxon>
        <taxon>Variosea</taxon>
        <taxon>Cavosteliida</taxon>
        <taxon>Cavosteliaceae</taxon>
        <taxon>Planoprotostelium</taxon>
    </lineage>
</organism>
<dbReference type="Gene3D" id="2.60.120.200">
    <property type="match status" value="1"/>
</dbReference>